<dbReference type="Pfam" id="PF13962">
    <property type="entry name" value="PGG"/>
    <property type="match status" value="1"/>
</dbReference>
<dbReference type="EMBL" id="CM031833">
    <property type="protein sequence ID" value="KAG6695435.1"/>
    <property type="molecule type" value="Genomic_DNA"/>
</dbReference>
<dbReference type="GO" id="GO:0016020">
    <property type="term" value="C:membrane"/>
    <property type="evidence" value="ECO:0007669"/>
    <property type="project" value="TreeGrafter"/>
</dbReference>
<proteinExistence type="predicted"/>
<sequence length="659" mass="74245">MPSKAEKDAKKHGLNAKLYKALLKEEATDKVKELCGDVEEKGLHILTIHDDTVLHAATYSKQSRLVLDLLEALPPDHLDKMTRQNHQGNTILHDAATSDNLDVAQKVLEKAPGLLSMRNHLGETALFRSVRYGKEKIFNFLMGKISSYSEANQQLFLWRSDKTTVLHVAILAHHFDLALKIAERFKYLVNERDADGMTGLQHLSCNPGAFQREDKVEFLQNIFKSIRSYCSGATQPKVEKQEITAYESALKLARFLIEKDFSWEATYPGIDKSKPTLHKYGPGSHSVEKGVGQAPLLTTSFGQRDQPDTTTPLFLATKAGCIDIAEEILNCYPQAVEHIDEKGRNILHIAIKYRQLKIFELVARWEVPMKRLVRKVDDEGNSILHTVGLKMADYIPEKLRGPALELQEELLWFERVKSVTPPHFVDHRNNMTQTADALFHQANNELRTAATEWLKRTAEGCTVVAVLIATVAFAAAYTVPGGPNSQTGAPLLANKPFFVVFTVTDVLSLSFALTSVVIYLSIVSSPFRLPDFKESLPTKLMLGFTFLFLSVFMMMFAFAATVLLMIQNRENWTKVILYALSFLPVGIFALSYFPLYLSLSETFNLSIPVPSSLTNLSRRSTDRSSNFRTLQRQLNHNRHQERQDHFCSPDANQSANFTV</sequence>
<dbReference type="SMART" id="SM00248">
    <property type="entry name" value="ANK"/>
    <property type="match status" value="7"/>
</dbReference>
<keyword evidence="2" id="KW-0472">Membrane</keyword>
<reference evidence="4" key="1">
    <citation type="submission" date="2021-01" db="EMBL/GenBank/DDBJ databases">
        <authorList>
            <person name="Lovell J.T."/>
            <person name="Bentley N."/>
            <person name="Bhattarai G."/>
            <person name="Jenkins J.W."/>
            <person name="Sreedasyam A."/>
            <person name="Alarcon Y."/>
            <person name="Bock C."/>
            <person name="Boston L."/>
            <person name="Carlson J."/>
            <person name="Cervantes K."/>
            <person name="Clermont K."/>
            <person name="Krom N."/>
            <person name="Kubenka K."/>
            <person name="Mamidi S."/>
            <person name="Mattison C."/>
            <person name="Monteros M."/>
            <person name="Pisani C."/>
            <person name="Plott C."/>
            <person name="Rajasekar S."/>
            <person name="Rhein H.S."/>
            <person name="Rohla C."/>
            <person name="Song M."/>
            <person name="Hilaire R.S."/>
            <person name="Shu S."/>
            <person name="Wells L."/>
            <person name="Wang X."/>
            <person name="Webber J."/>
            <person name="Heerema R.J."/>
            <person name="Klein P."/>
            <person name="Conner P."/>
            <person name="Grauke L."/>
            <person name="Grimwood J."/>
            <person name="Schmutz J."/>
            <person name="Randall J.J."/>
        </authorList>
    </citation>
    <scope>NUCLEOTIDE SEQUENCE</scope>
    <source>
        <tissue evidence="4">Leaf</tissue>
    </source>
</reference>
<organism evidence="4 5">
    <name type="scientific">Carya illinoinensis</name>
    <name type="common">Pecan</name>
    <dbReference type="NCBI Taxonomy" id="32201"/>
    <lineage>
        <taxon>Eukaryota</taxon>
        <taxon>Viridiplantae</taxon>
        <taxon>Streptophyta</taxon>
        <taxon>Embryophyta</taxon>
        <taxon>Tracheophyta</taxon>
        <taxon>Spermatophyta</taxon>
        <taxon>Magnoliopsida</taxon>
        <taxon>eudicotyledons</taxon>
        <taxon>Gunneridae</taxon>
        <taxon>Pentapetalae</taxon>
        <taxon>rosids</taxon>
        <taxon>fabids</taxon>
        <taxon>Fagales</taxon>
        <taxon>Juglandaceae</taxon>
        <taxon>Carya</taxon>
    </lineage>
</organism>
<feature type="transmembrane region" description="Helical" evidence="2">
    <location>
        <begin position="540"/>
        <end position="563"/>
    </location>
</feature>
<feature type="compositionally biased region" description="Basic and acidic residues" evidence="1">
    <location>
        <begin position="638"/>
        <end position="647"/>
    </location>
</feature>
<dbReference type="Proteomes" id="UP000811246">
    <property type="component" value="Chromosome 9"/>
</dbReference>
<dbReference type="Pfam" id="PF12796">
    <property type="entry name" value="Ank_2"/>
    <property type="match status" value="2"/>
</dbReference>
<gene>
    <name evidence="4" type="ORF">I3842_09G097000</name>
</gene>
<evidence type="ECO:0000259" key="3">
    <source>
        <dbReference type="Pfam" id="PF13962"/>
    </source>
</evidence>
<keyword evidence="2" id="KW-0812">Transmembrane</keyword>
<evidence type="ECO:0000313" key="5">
    <source>
        <dbReference type="Proteomes" id="UP000811246"/>
    </source>
</evidence>
<comment type="caution">
    <text evidence="4">The sequence shown here is derived from an EMBL/GenBank/DDBJ whole genome shotgun (WGS) entry which is preliminary data.</text>
</comment>
<feature type="transmembrane region" description="Helical" evidence="2">
    <location>
        <begin position="497"/>
        <end position="520"/>
    </location>
</feature>
<dbReference type="AlphaFoldDB" id="A0A922J5S8"/>
<protein>
    <recommendedName>
        <fullName evidence="3">PGG domain-containing protein</fullName>
    </recommendedName>
</protein>
<evidence type="ECO:0000256" key="2">
    <source>
        <dbReference type="SAM" id="Phobius"/>
    </source>
</evidence>
<evidence type="ECO:0000256" key="1">
    <source>
        <dbReference type="SAM" id="MobiDB-lite"/>
    </source>
</evidence>
<feature type="domain" description="PGG" evidence="3">
    <location>
        <begin position="452"/>
        <end position="563"/>
    </location>
</feature>
<dbReference type="PANTHER" id="PTHR24177">
    <property type="entry name" value="CASKIN"/>
    <property type="match status" value="1"/>
</dbReference>
<feature type="region of interest" description="Disordered" evidence="1">
    <location>
        <begin position="638"/>
        <end position="659"/>
    </location>
</feature>
<evidence type="ECO:0000313" key="4">
    <source>
        <dbReference type="EMBL" id="KAG6695435.1"/>
    </source>
</evidence>
<dbReference type="PANTHER" id="PTHR24177:SF314">
    <property type="entry name" value="PROTEIN ACCELERATED CELL DEATH 6-LIKE ISOFORM X1"/>
    <property type="match status" value="1"/>
</dbReference>
<feature type="transmembrane region" description="Helical" evidence="2">
    <location>
        <begin position="575"/>
        <end position="597"/>
    </location>
</feature>
<feature type="transmembrane region" description="Helical" evidence="2">
    <location>
        <begin position="457"/>
        <end position="477"/>
    </location>
</feature>
<keyword evidence="2" id="KW-1133">Transmembrane helix</keyword>
<dbReference type="InterPro" id="IPR002110">
    <property type="entry name" value="Ankyrin_rpt"/>
</dbReference>
<dbReference type="InterPro" id="IPR026961">
    <property type="entry name" value="PGG_dom"/>
</dbReference>
<accession>A0A922J5S8</accession>
<name>A0A922J5S8_CARIL</name>
<feature type="compositionally biased region" description="Polar residues" evidence="1">
    <location>
        <begin position="650"/>
        <end position="659"/>
    </location>
</feature>